<evidence type="ECO:0000313" key="2">
    <source>
        <dbReference type="Proteomes" id="UP000789860"/>
    </source>
</evidence>
<keyword evidence="2" id="KW-1185">Reference proteome</keyword>
<name>A0ACA9K299_9GLOM</name>
<organism evidence="1 2">
    <name type="scientific">Scutellospora calospora</name>
    <dbReference type="NCBI Taxonomy" id="85575"/>
    <lineage>
        <taxon>Eukaryota</taxon>
        <taxon>Fungi</taxon>
        <taxon>Fungi incertae sedis</taxon>
        <taxon>Mucoromycota</taxon>
        <taxon>Glomeromycotina</taxon>
        <taxon>Glomeromycetes</taxon>
        <taxon>Diversisporales</taxon>
        <taxon>Gigasporaceae</taxon>
        <taxon>Scutellospora</taxon>
    </lineage>
</organism>
<accession>A0ACA9K299</accession>
<sequence length="149" mass="16350">MANTSNSTVGYEGSDFKINSSLVIALVVITISVLVIGVTVIVFFILRRQNESTDLKTRGFRPTDVHTHKKRDSAGEIFNIGEKEETFEESFSEGAVGHHQQLSSGRSMPVRSQTIYGTQPPSTSTIDLQADWMLEHAALVSLNPPLGLF</sequence>
<proteinExistence type="predicted"/>
<evidence type="ECO:0000313" key="1">
    <source>
        <dbReference type="EMBL" id="CAG8447906.1"/>
    </source>
</evidence>
<gene>
    <name evidence="1" type="ORF">SCALOS_LOCUS1034</name>
</gene>
<protein>
    <submittedName>
        <fullName evidence="1">10893_t:CDS:1</fullName>
    </submittedName>
</protein>
<dbReference type="Proteomes" id="UP000789860">
    <property type="component" value="Unassembled WGS sequence"/>
</dbReference>
<dbReference type="EMBL" id="CAJVPM010000608">
    <property type="protein sequence ID" value="CAG8447906.1"/>
    <property type="molecule type" value="Genomic_DNA"/>
</dbReference>
<comment type="caution">
    <text evidence="1">The sequence shown here is derived from an EMBL/GenBank/DDBJ whole genome shotgun (WGS) entry which is preliminary data.</text>
</comment>
<reference evidence="1" key="1">
    <citation type="submission" date="2021-06" db="EMBL/GenBank/DDBJ databases">
        <authorList>
            <person name="Kallberg Y."/>
            <person name="Tangrot J."/>
            <person name="Rosling A."/>
        </authorList>
    </citation>
    <scope>NUCLEOTIDE SEQUENCE</scope>
    <source>
        <strain evidence="1">AU212A</strain>
    </source>
</reference>